<protein>
    <recommendedName>
        <fullName evidence="2">V-type proton ATPase subunit F</fullName>
    </recommendedName>
    <alternativeName>
        <fullName evidence="11">V-ATPase 14 kDa subunit</fullName>
    </alternativeName>
    <alternativeName>
        <fullName evidence="13">V-type proton ATPase subunit f</fullName>
    </alternativeName>
    <alternativeName>
        <fullName evidence="10">Vacuolar proton pump subunit F</fullName>
    </alternativeName>
</protein>
<dbReference type="SUPFAM" id="SSF159468">
    <property type="entry name" value="AtpF-like"/>
    <property type="match status" value="1"/>
</dbReference>
<organism evidence="14 15">
    <name type="scientific">Cladosporium halotolerans</name>
    <dbReference type="NCBI Taxonomy" id="1052096"/>
    <lineage>
        <taxon>Eukaryota</taxon>
        <taxon>Fungi</taxon>
        <taxon>Dikarya</taxon>
        <taxon>Ascomycota</taxon>
        <taxon>Pezizomycotina</taxon>
        <taxon>Dothideomycetes</taxon>
        <taxon>Dothideomycetidae</taxon>
        <taxon>Cladosporiales</taxon>
        <taxon>Cladosporiaceae</taxon>
        <taxon>Cladosporium</taxon>
    </lineage>
</organism>
<dbReference type="PANTHER" id="PTHR13861:SF2">
    <property type="entry name" value="V-TYPE PROTON ATPASE SUBUNIT F"/>
    <property type="match status" value="1"/>
</dbReference>
<evidence type="ECO:0000313" key="14">
    <source>
        <dbReference type="EMBL" id="KAL1582835.1"/>
    </source>
</evidence>
<evidence type="ECO:0000256" key="3">
    <source>
        <dbReference type="ARBA" id="ARBA00022448"/>
    </source>
</evidence>
<evidence type="ECO:0000256" key="9">
    <source>
        <dbReference type="ARBA" id="ARBA00029477"/>
    </source>
</evidence>
<comment type="subcellular location">
    <subcellularLocation>
        <location evidence="8">Vacuole membrane</location>
        <topology evidence="8">Peripheral membrane protein</topology>
        <orientation evidence="8">Cytoplasmic side</orientation>
    </subcellularLocation>
</comment>
<dbReference type="PANTHER" id="PTHR13861">
    <property type="entry name" value="VACUOLAR ATP SYNTHASE SUBUNIT F"/>
    <property type="match status" value="1"/>
</dbReference>
<keyword evidence="15" id="KW-1185">Reference proteome</keyword>
<comment type="caution">
    <text evidence="14">The sequence shown here is derived from an EMBL/GenBank/DDBJ whole genome shotgun (WGS) entry which is preliminary data.</text>
</comment>
<keyword evidence="6" id="KW-0406">Ion transport</keyword>
<comment type="subunit">
    <text evidence="9">V-ATPase is a heteromultimeric enzyme composed of a peripheral catalytic V1 complex (components A to H) attached to an integral membrane V0 proton pore complex (components: a, c, c', c'', d, e, f and VOA1).</text>
</comment>
<evidence type="ECO:0000256" key="2">
    <source>
        <dbReference type="ARBA" id="ARBA00013430"/>
    </source>
</evidence>
<name>A0AB34KHP7_9PEZI</name>
<comment type="similarity">
    <text evidence="1">Belongs to the V-ATPase F subunit family.</text>
</comment>
<evidence type="ECO:0000256" key="10">
    <source>
        <dbReference type="ARBA" id="ARBA00030311"/>
    </source>
</evidence>
<keyword evidence="7" id="KW-0472">Membrane</keyword>
<evidence type="ECO:0000256" key="11">
    <source>
        <dbReference type="ARBA" id="ARBA00032267"/>
    </source>
</evidence>
<accession>A0AB34KHP7</accession>
<dbReference type="AlphaFoldDB" id="A0AB34KHP7"/>
<evidence type="ECO:0000256" key="8">
    <source>
        <dbReference type="ARBA" id="ARBA00029427"/>
    </source>
</evidence>
<evidence type="ECO:0000256" key="1">
    <source>
        <dbReference type="ARBA" id="ARBA00010148"/>
    </source>
</evidence>
<dbReference type="EMBL" id="JAAQHG020000043">
    <property type="protein sequence ID" value="KAL1582835.1"/>
    <property type="molecule type" value="Genomic_DNA"/>
</dbReference>
<dbReference type="InterPro" id="IPR008218">
    <property type="entry name" value="ATPase_V1-cplx_f_g_su"/>
</dbReference>
<dbReference type="GO" id="GO:0033180">
    <property type="term" value="C:proton-transporting V-type ATPase, V1 domain"/>
    <property type="evidence" value="ECO:0007669"/>
    <property type="project" value="InterPro"/>
</dbReference>
<dbReference type="FunFam" id="3.40.50.10580:FF:000002">
    <property type="entry name" value="V-type proton ATPase subunit F"/>
    <property type="match status" value="1"/>
</dbReference>
<dbReference type="RefSeq" id="XP_069225942.1">
    <property type="nucleotide sequence ID" value="XM_069377262.1"/>
</dbReference>
<dbReference type="GeneID" id="96010100"/>
<sequence>MPETREQDHVSEKKYCGLSPAKKCNLFARLVSASARSRSRSPVWLAGAATTQQRPYVRRQEHREQETHRTLHTSSIMALPQAAYKDRQFLAVIGDEDSVTGILLAGVGHVTEPPDSQKNYLVVDSKTEDAAIEEAFDQFTKERKDIAIVLINQHIAERIRPRVDQYNEAFPSLLEIPSKDHPYDPEKDSVMKRVRKLFGE</sequence>
<evidence type="ECO:0000256" key="6">
    <source>
        <dbReference type="ARBA" id="ARBA00023065"/>
    </source>
</evidence>
<evidence type="ECO:0000256" key="5">
    <source>
        <dbReference type="ARBA" id="ARBA00022781"/>
    </source>
</evidence>
<dbReference type="GO" id="GO:0000329">
    <property type="term" value="C:fungal-type vacuole membrane"/>
    <property type="evidence" value="ECO:0007669"/>
    <property type="project" value="TreeGrafter"/>
</dbReference>
<dbReference type="InterPro" id="IPR005772">
    <property type="entry name" value="ATPase_V1-cplx_fsu_euk"/>
</dbReference>
<dbReference type="Pfam" id="PF01990">
    <property type="entry name" value="ATP-synt_F"/>
    <property type="match status" value="1"/>
</dbReference>
<dbReference type="Gene3D" id="3.40.50.10580">
    <property type="entry name" value="ATPase, V1 complex, subunit F"/>
    <property type="match status" value="1"/>
</dbReference>
<evidence type="ECO:0000313" key="15">
    <source>
        <dbReference type="Proteomes" id="UP000803884"/>
    </source>
</evidence>
<comment type="function">
    <text evidence="12">Subunit of the V1 complex of vacuolar(H+)-ATPase (V-ATPase), a multisubunit enzyme composed of a peripheral complex (V1) that hydrolyzes ATP and a membrane integral complex (V0) that translocates protons. V-ATPase is responsible for acidifying and maintaining the pH of intracellular compartments.</text>
</comment>
<evidence type="ECO:0000256" key="7">
    <source>
        <dbReference type="ARBA" id="ARBA00023136"/>
    </source>
</evidence>
<dbReference type="GO" id="GO:0046961">
    <property type="term" value="F:proton-transporting ATPase activity, rotational mechanism"/>
    <property type="evidence" value="ECO:0007669"/>
    <property type="project" value="InterPro"/>
</dbReference>
<proteinExistence type="inferred from homology"/>
<dbReference type="Proteomes" id="UP000803884">
    <property type="component" value="Unassembled WGS sequence"/>
</dbReference>
<evidence type="ECO:0000256" key="13">
    <source>
        <dbReference type="ARBA" id="ARBA00071100"/>
    </source>
</evidence>
<evidence type="ECO:0000256" key="4">
    <source>
        <dbReference type="ARBA" id="ARBA00022554"/>
    </source>
</evidence>
<evidence type="ECO:0000256" key="12">
    <source>
        <dbReference type="ARBA" id="ARBA00046254"/>
    </source>
</evidence>
<keyword evidence="5" id="KW-0375">Hydrogen ion transport</keyword>
<keyword evidence="4" id="KW-0926">Vacuole</keyword>
<reference evidence="14 15" key="1">
    <citation type="journal article" date="2020" name="Microbiol. Resour. Announc.">
        <title>Draft Genome Sequence of a Cladosporium Species Isolated from the Mesophotic Ascidian Didemnum maculosum.</title>
        <authorList>
            <person name="Gioti A."/>
            <person name="Siaperas R."/>
            <person name="Nikolaivits E."/>
            <person name="Le Goff G."/>
            <person name="Ouazzani J."/>
            <person name="Kotoulas G."/>
            <person name="Topakas E."/>
        </authorList>
    </citation>
    <scope>NUCLEOTIDE SEQUENCE [LARGE SCALE GENOMIC DNA]</scope>
    <source>
        <strain evidence="14 15">TM138-S3</strain>
    </source>
</reference>
<keyword evidence="3" id="KW-0813">Transport</keyword>
<dbReference type="NCBIfam" id="TIGR01101">
    <property type="entry name" value="V_ATP_synt_F"/>
    <property type="match status" value="1"/>
</dbReference>
<gene>
    <name evidence="14" type="ORF">WHR41_08658</name>
</gene>
<dbReference type="InterPro" id="IPR036906">
    <property type="entry name" value="ATPase_V1_fsu_sf"/>
</dbReference>